<keyword evidence="2" id="KW-0639">Primosome</keyword>
<comment type="caution">
    <text evidence="13">The sequence shown here is derived from an EMBL/GenBank/DDBJ whole genome shotgun (WGS) entry which is preliminary data.</text>
</comment>
<dbReference type="EMBL" id="VTWH01000002">
    <property type="protein sequence ID" value="KAA0970830.1"/>
    <property type="molecule type" value="Genomic_DNA"/>
</dbReference>
<keyword evidence="14" id="KW-1185">Reference proteome</keyword>
<keyword evidence="6" id="KW-0347">Helicase</keyword>
<dbReference type="GO" id="GO:1990077">
    <property type="term" value="C:primosome complex"/>
    <property type="evidence" value="ECO:0007669"/>
    <property type="project" value="UniProtKB-KW"/>
</dbReference>
<keyword evidence="4" id="KW-0547">Nucleotide-binding</keyword>
<evidence type="ECO:0000259" key="12">
    <source>
        <dbReference type="PROSITE" id="PS51199"/>
    </source>
</evidence>
<dbReference type="AlphaFoldDB" id="A0A5B0DZ58"/>
<dbReference type="Gene3D" id="3.40.50.300">
    <property type="entry name" value="P-loop containing nucleotide triphosphate hydrolases"/>
    <property type="match status" value="1"/>
</dbReference>
<dbReference type="InterPro" id="IPR027417">
    <property type="entry name" value="P-loop_NTPase"/>
</dbReference>
<dbReference type="GO" id="GO:0006269">
    <property type="term" value="P:DNA replication, synthesis of primer"/>
    <property type="evidence" value="ECO:0007669"/>
    <property type="project" value="UniProtKB-KW"/>
</dbReference>
<dbReference type="Pfam" id="PF03796">
    <property type="entry name" value="DnaB_C"/>
    <property type="match status" value="1"/>
</dbReference>
<evidence type="ECO:0000256" key="3">
    <source>
        <dbReference type="ARBA" id="ARBA00022705"/>
    </source>
</evidence>
<comment type="similarity">
    <text evidence="1">Belongs to the helicase family. DnaB subfamily.</text>
</comment>
<dbReference type="Pfam" id="PF00772">
    <property type="entry name" value="DnaB"/>
    <property type="match status" value="1"/>
</dbReference>
<keyword evidence="3" id="KW-0235">DNA replication</keyword>
<evidence type="ECO:0000256" key="9">
    <source>
        <dbReference type="ARBA" id="ARBA00023235"/>
    </source>
</evidence>
<dbReference type="GO" id="GO:0016787">
    <property type="term" value="F:hydrolase activity"/>
    <property type="evidence" value="ECO:0007669"/>
    <property type="project" value="UniProtKB-KW"/>
</dbReference>
<evidence type="ECO:0000313" key="13">
    <source>
        <dbReference type="EMBL" id="KAA0970830.1"/>
    </source>
</evidence>
<keyword evidence="5" id="KW-0378">Hydrolase</keyword>
<organism evidence="13 14">
    <name type="scientific">Aureimonas fodinaquatilis</name>
    <dbReference type="NCBI Taxonomy" id="2565783"/>
    <lineage>
        <taxon>Bacteria</taxon>
        <taxon>Pseudomonadati</taxon>
        <taxon>Pseudomonadota</taxon>
        <taxon>Alphaproteobacteria</taxon>
        <taxon>Hyphomicrobiales</taxon>
        <taxon>Aurantimonadaceae</taxon>
        <taxon>Aureimonas</taxon>
    </lineage>
</organism>
<dbReference type="GO" id="GO:0005829">
    <property type="term" value="C:cytosol"/>
    <property type="evidence" value="ECO:0007669"/>
    <property type="project" value="TreeGrafter"/>
</dbReference>
<proteinExistence type="inferred from homology"/>
<dbReference type="OrthoDB" id="9773982at2"/>
<protein>
    <recommendedName>
        <fullName evidence="10">DNA 5'-3' helicase</fullName>
        <ecNumber evidence="10">5.6.2.3</ecNumber>
    </recommendedName>
</protein>
<sequence>MNAYHPDMADNPSVPYDMHNVRDGEVDAGINVEAEQALLGAIMLNNDVLDHVSFIEPQHFSEQIHQQIFACIRGKLAQGLRADPITMLSDLRTMQVGEINGVAYVARLAGAASTVANARDYAIEVVSGFVVRNGLSLARDMWKMFAEKGYDTSILSIISDLEERVAELRALAPQAPADTDVDSALDRLLRNIGEEPQVKQRAIPFPLPEIGTVLQEPGFQVGNLYGLLGASGEGKTSLVLQVVRSALDAGHPVLLMSYDQTDEQVLRQMISQATGISVSQMIQRRINDHEFQMVADEGLRIKKLAPFHVRSLSDHKIGAIVSLTKRWAKTLKKMARPDGSHWGAPLIILDHNRKVRAEDPRADAGSKAAIVNGAGKALARDLEAVVLFLNQRNGKGMERYVPRPIAEDLFGGEQAKEDYDSILYIYRPERWRDEQLSVARDAAEAGKITQRFMLRKNWEDTPRDPAGMAEIGAIKTRYGAGGVKEFVKFEGRYTRYVSERPTTPELF</sequence>
<evidence type="ECO:0000256" key="10">
    <source>
        <dbReference type="ARBA" id="ARBA00044969"/>
    </source>
</evidence>
<dbReference type="PROSITE" id="PS51199">
    <property type="entry name" value="SF4_HELICASE"/>
    <property type="match status" value="1"/>
</dbReference>
<evidence type="ECO:0000256" key="1">
    <source>
        <dbReference type="ARBA" id="ARBA00008428"/>
    </source>
</evidence>
<dbReference type="EC" id="5.6.2.3" evidence="10"/>
<evidence type="ECO:0000256" key="8">
    <source>
        <dbReference type="ARBA" id="ARBA00023125"/>
    </source>
</evidence>
<dbReference type="InterPro" id="IPR007694">
    <property type="entry name" value="DNA_helicase_DnaB-like_C"/>
</dbReference>
<dbReference type="PANTHER" id="PTHR30153:SF2">
    <property type="entry name" value="REPLICATIVE DNA HELICASE"/>
    <property type="match status" value="1"/>
</dbReference>
<dbReference type="Gene3D" id="1.10.860.10">
    <property type="entry name" value="DNAb Helicase, Chain A"/>
    <property type="match status" value="1"/>
</dbReference>
<dbReference type="GO" id="GO:0003677">
    <property type="term" value="F:DNA binding"/>
    <property type="evidence" value="ECO:0007669"/>
    <property type="project" value="UniProtKB-KW"/>
</dbReference>
<keyword evidence="9" id="KW-0413">Isomerase</keyword>
<dbReference type="InterPro" id="IPR036185">
    <property type="entry name" value="DNA_heli_DnaB-like_N_sf"/>
</dbReference>
<keyword evidence="7" id="KW-0067">ATP-binding</keyword>
<evidence type="ECO:0000313" key="14">
    <source>
        <dbReference type="Proteomes" id="UP000324738"/>
    </source>
</evidence>
<dbReference type="GO" id="GO:0005524">
    <property type="term" value="F:ATP binding"/>
    <property type="evidence" value="ECO:0007669"/>
    <property type="project" value="UniProtKB-KW"/>
</dbReference>
<keyword evidence="8" id="KW-0238">DNA-binding</keyword>
<dbReference type="SUPFAM" id="SSF52540">
    <property type="entry name" value="P-loop containing nucleoside triphosphate hydrolases"/>
    <property type="match status" value="1"/>
</dbReference>
<evidence type="ECO:0000256" key="2">
    <source>
        <dbReference type="ARBA" id="ARBA00022515"/>
    </source>
</evidence>
<evidence type="ECO:0000256" key="6">
    <source>
        <dbReference type="ARBA" id="ARBA00022806"/>
    </source>
</evidence>
<dbReference type="InterPro" id="IPR016136">
    <property type="entry name" value="DNA_helicase_N/primase_C"/>
</dbReference>
<reference evidence="13 14" key="1">
    <citation type="submission" date="2019-08" db="EMBL/GenBank/DDBJ databases">
        <title>Aureimonas fodiniaquatilis sp. nov., isolated from a coal mine wastewater.</title>
        <authorList>
            <person name="Kim W."/>
        </authorList>
    </citation>
    <scope>NUCLEOTIDE SEQUENCE [LARGE SCALE GENOMIC DNA]</scope>
    <source>
        <strain evidence="13 14">CAU 1482</strain>
    </source>
</reference>
<comment type="catalytic activity">
    <reaction evidence="11">
        <text>ATP + H2O = ADP + phosphate + H(+)</text>
        <dbReference type="Rhea" id="RHEA:13065"/>
        <dbReference type="ChEBI" id="CHEBI:15377"/>
        <dbReference type="ChEBI" id="CHEBI:15378"/>
        <dbReference type="ChEBI" id="CHEBI:30616"/>
        <dbReference type="ChEBI" id="CHEBI:43474"/>
        <dbReference type="ChEBI" id="CHEBI:456216"/>
        <dbReference type="EC" id="5.6.2.3"/>
    </reaction>
</comment>
<evidence type="ECO:0000256" key="11">
    <source>
        <dbReference type="ARBA" id="ARBA00048954"/>
    </source>
</evidence>
<evidence type="ECO:0000256" key="7">
    <source>
        <dbReference type="ARBA" id="ARBA00022840"/>
    </source>
</evidence>
<name>A0A5B0DZ58_9HYPH</name>
<dbReference type="RefSeq" id="WP_149300143.1">
    <property type="nucleotide sequence ID" value="NZ_VTWH01000002.1"/>
</dbReference>
<dbReference type="GO" id="GO:0043139">
    <property type="term" value="F:5'-3' DNA helicase activity"/>
    <property type="evidence" value="ECO:0007669"/>
    <property type="project" value="UniProtKB-EC"/>
</dbReference>
<dbReference type="PANTHER" id="PTHR30153">
    <property type="entry name" value="REPLICATIVE DNA HELICASE DNAB"/>
    <property type="match status" value="1"/>
</dbReference>
<gene>
    <name evidence="13" type="ORF">FPY71_10160</name>
</gene>
<evidence type="ECO:0000256" key="5">
    <source>
        <dbReference type="ARBA" id="ARBA00022801"/>
    </source>
</evidence>
<feature type="domain" description="SF4 helicase" evidence="12">
    <location>
        <begin position="196"/>
        <end position="503"/>
    </location>
</feature>
<accession>A0A5B0DZ58</accession>
<evidence type="ECO:0000256" key="4">
    <source>
        <dbReference type="ARBA" id="ARBA00022741"/>
    </source>
</evidence>
<dbReference type="SUPFAM" id="SSF48024">
    <property type="entry name" value="N-terminal domain of DnaB helicase"/>
    <property type="match status" value="1"/>
</dbReference>
<dbReference type="Proteomes" id="UP000324738">
    <property type="component" value="Unassembled WGS sequence"/>
</dbReference>
<dbReference type="InterPro" id="IPR007693">
    <property type="entry name" value="DNA_helicase_DnaB-like_N"/>
</dbReference>